<accession>Q564Y9</accession>
<dbReference type="Proteomes" id="UP000001940">
    <property type="component" value="Chromosome III"/>
</dbReference>
<evidence type="ECO:0000313" key="2">
    <source>
        <dbReference type="EMBL" id="CAI79163.1"/>
    </source>
</evidence>
<dbReference type="AGR" id="WB:WBGene00044166"/>
<keyword evidence="3" id="KW-1185">Reference proteome</keyword>
<dbReference type="EMBL" id="BX284603">
    <property type="protein sequence ID" value="CAI79163.1"/>
    <property type="molecule type" value="Genomic_DNA"/>
</dbReference>
<dbReference type="WormBase" id="C54C6.7">
    <property type="protein sequence ID" value="CE38300"/>
    <property type="gene ID" value="WBGene00044166"/>
</dbReference>
<protein>
    <submittedName>
        <fullName evidence="2">ORF3</fullName>
    </submittedName>
</protein>
<evidence type="ECO:0000313" key="3">
    <source>
        <dbReference type="Proteomes" id="UP000001940"/>
    </source>
</evidence>
<name>Q564Y9_CAEEL</name>
<dbReference type="KEGG" id="cel:CELE_C54C6.7"/>
<feature type="region of interest" description="Disordered" evidence="1">
    <location>
        <begin position="44"/>
        <end position="89"/>
    </location>
</feature>
<dbReference type="AlphaFoldDB" id="Q564Y9"/>
<organism evidence="2 3">
    <name type="scientific">Caenorhabditis elegans</name>
    <dbReference type="NCBI Taxonomy" id="6239"/>
    <lineage>
        <taxon>Eukaryota</taxon>
        <taxon>Metazoa</taxon>
        <taxon>Ecdysozoa</taxon>
        <taxon>Nematoda</taxon>
        <taxon>Chromadorea</taxon>
        <taxon>Rhabditida</taxon>
        <taxon>Rhabditina</taxon>
        <taxon>Rhabditomorpha</taxon>
        <taxon>Rhabditoidea</taxon>
        <taxon>Rhabditidae</taxon>
        <taxon>Peloderinae</taxon>
        <taxon>Caenorhabditis</taxon>
    </lineage>
</organism>
<feature type="compositionally biased region" description="Low complexity" evidence="1">
    <location>
        <begin position="45"/>
        <end position="74"/>
    </location>
</feature>
<evidence type="ECO:0000256" key="1">
    <source>
        <dbReference type="SAM" id="MobiDB-lite"/>
    </source>
</evidence>
<gene>
    <name evidence="2 4" type="ORF">C54C6.7</name>
    <name evidence="2" type="ORF">CELE_C54C6.7</name>
</gene>
<proteinExistence type="predicted"/>
<evidence type="ECO:0000313" key="4">
    <source>
        <dbReference type="WormBase" id="C54C6.7"/>
    </source>
</evidence>
<dbReference type="UCSC" id="C54C6.7">
    <property type="organism name" value="c. elegans"/>
</dbReference>
<sequence length="112" mass="12535">MVRLLHRIRAFLRRCIGSNESEGSTFNYPSVRQNRAEATYYVQTPTVSRSSSPDSTASRSISISIRSSVSMTPSQEELEKMRKEWGPPRVRGVSVDQWSLSSGDSGYDSSIN</sequence>
<dbReference type="PaxDb" id="6239-C54C6.7"/>
<dbReference type="CTD" id="3565711"/>
<dbReference type="FunCoup" id="Q564Y9">
    <property type="interactions" value="945"/>
</dbReference>
<dbReference type="InParanoid" id="Q564Y9"/>
<dbReference type="RefSeq" id="NP_001021229.1">
    <property type="nucleotide sequence ID" value="NM_001026058.3"/>
</dbReference>
<feature type="compositionally biased region" description="Basic and acidic residues" evidence="1">
    <location>
        <begin position="77"/>
        <end position="86"/>
    </location>
</feature>
<reference evidence="2 3" key="1">
    <citation type="journal article" date="1998" name="Science">
        <title>Genome sequence of the nematode C. elegans: a platform for investigating biology.</title>
        <authorList>
            <consortium name="The C. elegans sequencing consortium"/>
            <person name="Sulson J.E."/>
            <person name="Waterston R."/>
        </authorList>
    </citation>
    <scope>NUCLEOTIDE SEQUENCE [LARGE SCALE GENOMIC DNA]</scope>
    <source>
        <strain evidence="2 3">Bristol N2</strain>
    </source>
</reference>
<dbReference type="GeneID" id="3565711"/>
<dbReference type="Bgee" id="WBGene00044166">
    <property type="expression patterns" value="Expressed in adult organism and 3 other cell types or tissues"/>
</dbReference>
<dbReference type="HOGENOM" id="CLU_2148087_0_0_1"/>